<dbReference type="Gene3D" id="3.50.50.60">
    <property type="entry name" value="FAD/NAD(P)-binding domain"/>
    <property type="match status" value="1"/>
</dbReference>
<dbReference type="GO" id="GO:0071949">
    <property type="term" value="F:FAD binding"/>
    <property type="evidence" value="ECO:0007669"/>
    <property type="project" value="InterPro"/>
</dbReference>
<reference evidence="5 6" key="1">
    <citation type="journal article" date="2015" name="Stand. Genomic Sci.">
        <title>Genomic Encyclopedia of Bacterial and Archaeal Type Strains, Phase III: the genomes of soil and plant-associated and newly described type strains.</title>
        <authorList>
            <person name="Whitman W.B."/>
            <person name="Woyke T."/>
            <person name="Klenk H.P."/>
            <person name="Zhou Y."/>
            <person name="Lilburn T.G."/>
            <person name="Beck B.J."/>
            <person name="De Vos P."/>
            <person name="Vandamme P."/>
            <person name="Eisen J.A."/>
            <person name="Garrity G."/>
            <person name="Hugenholtz P."/>
            <person name="Kyrpides N.C."/>
        </authorList>
    </citation>
    <scope>NUCLEOTIDE SEQUENCE [LARGE SCALE GENOMIC DNA]</scope>
    <source>
        <strain evidence="5 6">CGMCC 1.10822</strain>
    </source>
</reference>
<dbReference type="PRINTS" id="PR00420">
    <property type="entry name" value="RNGMNOXGNASE"/>
</dbReference>
<dbReference type="Proteomes" id="UP000318431">
    <property type="component" value="Unassembled WGS sequence"/>
</dbReference>
<organism evidence="5 6">
    <name type="scientific">Pseudoduganella lurida</name>
    <dbReference type="NCBI Taxonomy" id="1036180"/>
    <lineage>
        <taxon>Bacteria</taxon>
        <taxon>Pseudomonadati</taxon>
        <taxon>Pseudomonadota</taxon>
        <taxon>Betaproteobacteria</taxon>
        <taxon>Burkholderiales</taxon>
        <taxon>Oxalobacteraceae</taxon>
        <taxon>Telluria group</taxon>
        <taxon>Pseudoduganella</taxon>
    </lineage>
</organism>
<name>A0A562RB11_9BURK</name>
<dbReference type="Gene3D" id="3.30.70.2450">
    <property type="match status" value="1"/>
</dbReference>
<dbReference type="InterPro" id="IPR036188">
    <property type="entry name" value="FAD/NAD-bd_sf"/>
</dbReference>
<keyword evidence="2" id="KW-0285">Flavoprotein</keyword>
<dbReference type="InterPro" id="IPR050641">
    <property type="entry name" value="RIFMO-like"/>
</dbReference>
<keyword evidence="6" id="KW-1185">Reference proteome</keyword>
<evidence type="ECO:0000256" key="1">
    <source>
        <dbReference type="ARBA" id="ARBA00001974"/>
    </source>
</evidence>
<dbReference type="AlphaFoldDB" id="A0A562RB11"/>
<dbReference type="SUPFAM" id="SSF51905">
    <property type="entry name" value="FAD/NAD(P)-binding domain"/>
    <property type="match status" value="1"/>
</dbReference>
<dbReference type="EMBL" id="VLLB01000003">
    <property type="protein sequence ID" value="TWI66228.1"/>
    <property type="molecule type" value="Genomic_DNA"/>
</dbReference>
<evidence type="ECO:0000256" key="2">
    <source>
        <dbReference type="ARBA" id="ARBA00022630"/>
    </source>
</evidence>
<evidence type="ECO:0000259" key="4">
    <source>
        <dbReference type="Pfam" id="PF01494"/>
    </source>
</evidence>
<sequence length="509" mass="55494">MENVLIAGAGPTGLALALWLTKFGIQVRIVDKSAGPGETSRAMVVQARTLELYRQLGLAGPVVAAAHLNPALNLWTRGQHRARVDLADAGAGLTPYPFIAVYPQDQHERLLIEHLAAMGVNVERNTELMAFGESKDGVAVRLKLPDGSEQAVTVAYLAGCDGARSTVRHQLGTGFEGGTYQQVFYVADVEADGLAPADELHVALDSGDFALLLPYGKEGRKRLIGTVRDERAEKADTLTFDDVRQDAIGRLGLQVHRVHWFSTYRVHHRVAEAFRRGRIFLLGDAAHIHSPAGGQGMNTGILDANNLAWKLADVIHARAPARLLDSYALERQAFARRLVATTDRVFTLATSEGHIADFIKTHILPTFVSLASSLDEARGFLFRTVSQTMLHYRDSPLSEGRAGEVHGGDRLPWVRGAAGDNFGPLDSGAWQVHVYGTATEALTAWCERHRLPLHVLAWTPAHHEAGFARDALYLLRPDGYVALADPQGAVEALERYFRSQGCVWAQPVA</sequence>
<evidence type="ECO:0000256" key="3">
    <source>
        <dbReference type="ARBA" id="ARBA00022827"/>
    </source>
</evidence>
<protein>
    <submittedName>
        <fullName evidence="5">2-polyprenyl-6-methoxyphenol hydroxylase-like FAD-dependent oxidoreductase</fullName>
    </submittedName>
</protein>
<dbReference type="PANTHER" id="PTHR43004:SF19">
    <property type="entry name" value="BINDING MONOOXYGENASE, PUTATIVE (JCVI)-RELATED"/>
    <property type="match status" value="1"/>
</dbReference>
<dbReference type="OrthoDB" id="3443359at2"/>
<dbReference type="Pfam" id="PF01494">
    <property type="entry name" value="FAD_binding_3"/>
    <property type="match status" value="1"/>
</dbReference>
<comment type="cofactor">
    <cofactor evidence="1">
        <name>FAD</name>
        <dbReference type="ChEBI" id="CHEBI:57692"/>
    </cofactor>
</comment>
<evidence type="ECO:0000313" key="6">
    <source>
        <dbReference type="Proteomes" id="UP000318431"/>
    </source>
</evidence>
<dbReference type="GO" id="GO:0016709">
    <property type="term" value="F:oxidoreductase activity, acting on paired donors, with incorporation or reduction of molecular oxygen, NAD(P)H as one donor, and incorporation of one atom of oxygen"/>
    <property type="evidence" value="ECO:0007669"/>
    <property type="project" value="UniProtKB-ARBA"/>
</dbReference>
<comment type="caution">
    <text evidence="5">The sequence shown here is derived from an EMBL/GenBank/DDBJ whole genome shotgun (WGS) entry which is preliminary data.</text>
</comment>
<gene>
    <name evidence="5" type="ORF">IP91_02040</name>
</gene>
<proteinExistence type="predicted"/>
<dbReference type="PANTHER" id="PTHR43004">
    <property type="entry name" value="TRK SYSTEM POTASSIUM UPTAKE PROTEIN"/>
    <property type="match status" value="1"/>
</dbReference>
<feature type="domain" description="FAD-binding" evidence="4">
    <location>
        <begin position="3"/>
        <end position="341"/>
    </location>
</feature>
<dbReference type="InterPro" id="IPR002938">
    <property type="entry name" value="FAD-bd"/>
</dbReference>
<keyword evidence="3" id="KW-0274">FAD</keyword>
<dbReference type="RefSeq" id="WP_145648872.1">
    <property type="nucleotide sequence ID" value="NZ_VLLB01000003.1"/>
</dbReference>
<evidence type="ECO:0000313" key="5">
    <source>
        <dbReference type="EMBL" id="TWI66228.1"/>
    </source>
</evidence>
<accession>A0A562RB11</accession>